<accession>A0ABX0K465</accession>
<evidence type="ECO:0000256" key="3">
    <source>
        <dbReference type="ARBA" id="ARBA00023163"/>
    </source>
</evidence>
<dbReference type="PANTHER" id="PTHR33164">
    <property type="entry name" value="TRANSCRIPTIONAL REGULATOR, MARR FAMILY"/>
    <property type="match status" value="1"/>
</dbReference>
<evidence type="ECO:0000259" key="4">
    <source>
        <dbReference type="PROSITE" id="PS50995"/>
    </source>
</evidence>
<reference evidence="5 6" key="1">
    <citation type="journal article" date="2020" name="Int. J. Syst. Evol. Microbiol.">
        <title>Novel acetic acid bacteria from cider fermentations: Acetobacter conturbans sp. nov. and Acetobacter fallax sp. nov.</title>
        <authorList>
            <person name="Sombolestani A.S."/>
            <person name="Cleenwerck I."/>
            <person name="Cnockaert M."/>
            <person name="Borremans W."/>
            <person name="Wieme A.D."/>
            <person name="De Vuyst L."/>
            <person name="Vandamme P."/>
        </authorList>
    </citation>
    <scope>NUCLEOTIDE SEQUENCE [LARGE SCALE GENOMIC DNA]</scope>
    <source>
        <strain evidence="5 6">LMG 1627</strain>
    </source>
</reference>
<dbReference type="InterPro" id="IPR023187">
    <property type="entry name" value="Tscrpt_reg_MarR-type_CS"/>
</dbReference>
<dbReference type="Proteomes" id="UP000631653">
    <property type="component" value="Unassembled WGS sequence"/>
</dbReference>
<name>A0ABX0K465_9PROT</name>
<dbReference type="InterPro" id="IPR000835">
    <property type="entry name" value="HTH_MarR-typ"/>
</dbReference>
<feature type="domain" description="HTH marR-type" evidence="4">
    <location>
        <begin position="16"/>
        <end position="152"/>
    </location>
</feature>
<dbReference type="Gene3D" id="1.10.10.10">
    <property type="entry name" value="Winged helix-like DNA-binding domain superfamily/Winged helix DNA-binding domain"/>
    <property type="match status" value="1"/>
</dbReference>
<dbReference type="Pfam" id="PF01047">
    <property type="entry name" value="MarR"/>
    <property type="match status" value="1"/>
</dbReference>
<dbReference type="InterPro" id="IPR039422">
    <property type="entry name" value="MarR/SlyA-like"/>
</dbReference>
<dbReference type="RefSeq" id="WP_173571244.1">
    <property type="nucleotide sequence ID" value="NZ_WOSY01000026.1"/>
</dbReference>
<keyword evidence="1" id="KW-0805">Transcription regulation</keyword>
<dbReference type="EMBL" id="WOSY01000026">
    <property type="protein sequence ID" value="NHN90027.1"/>
    <property type="molecule type" value="Genomic_DNA"/>
</dbReference>
<evidence type="ECO:0000256" key="2">
    <source>
        <dbReference type="ARBA" id="ARBA00023125"/>
    </source>
</evidence>
<dbReference type="SMART" id="SM00347">
    <property type="entry name" value="HTH_MARR"/>
    <property type="match status" value="1"/>
</dbReference>
<evidence type="ECO:0000256" key="1">
    <source>
        <dbReference type="ARBA" id="ARBA00023015"/>
    </source>
</evidence>
<organism evidence="5 6">
    <name type="scientific">Acetobacter conturbans</name>
    <dbReference type="NCBI Taxonomy" id="1737472"/>
    <lineage>
        <taxon>Bacteria</taxon>
        <taxon>Pseudomonadati</taxon>
        <taxon>Pseudomonadota</taxon>
        <taxon>Alphaproteobacteria</taxon>
        <taxon>Acetobacterales</taxon>
        <taxon>Acetobacteraceae</taxon>
        <taxon>Acetobacter</taxon>
    </lineage>
</organism>
<keyword evidence="3" id="KW-0804">Transcription</keyword>
<protein>
    <submittedName>
        <fullName evidence="5">MarR family transcriptional regulator</fullName>
    </submittedName>
</protein>
<evidence type="ECO:0000313" key="5">
    <source>
        <dbReference type="EMBL" id="NHN90027.1"/>
    </source>
</evidence>
<dbReference type="InterPro" id="IPR036388">
    <property type="entry name" value="WH-like_DNA-bd_sf"/>
</dbReference>
<sequence>MTSINNVHNTHINTMLRDLHGSLIDIVSVMNRPQRDEAMVRAAGISLDRALFPLLVMVERLGPVGVVDLADRVGRDYTTVSRQVARLESLDLVERSSSAADRRVRAAVITAAGKAMTDKIDAAREKMGRAIFATWDEQDVADLVRLIRRFADAAQEVEI</sequence>
<dbReference type="SUPFAM" id="SSF46785">
    <property type="entry name" value="Winged helix' DNA-binding domain"/>
    <property type="match status" value="1"/>
</dbReference>
<keyword evidence="6" id="KW-1185">Reference proteome</keyword>
<dbReference type="PROSITE" id="PS01117">
    <property type="entry name" value="HTH_MARR_1"/>
    <property type="match status" value="1"/>
</dbReference>
<dbReference type="PROSITE" id="PS50995">
    <property type="entry name" value="HTH_MARR_2"/>
    <property type="match status" value="1"/>
</dbReference>
<keyword evidence="2" id="KW-0238">DNA-binding</keyword>
<comment type="caution">
    <text evidence="5">The sequence shown here is derived from an EMBL/GenBank/DDBJ whole genome shotgun (WGS) entry which is preliminary data.</text>
</comment>
<proteinExistence type="predicted"/>
<gene>
    <name evidence="5" type="ORF">GOB81_15610</name>
</gene>
<dbReference type="InterPro" id="IPR036390">
    <property type="entry name" value="WH_DNA-bd_sf"/>
</dbReference>
<dbReference type="PANTHER" id="PTHR33164:SF57">
    <property type="entry name" value="MARR-FAMILY TRANSCRIPTIONAL REGULATOR"/>
    <property type="match status" value="1"/>
</dbReference>
<evidence type="ECO:0000313" key="6">
    <source>
        <dbReference type="Proteomes" id="UP000631653"/>
    </source>
</evidence>